<dbReference type="EMBL" id="BAAATZ010000025">
    <property type="protein sequence ID" value="GAA2733063.1"/>
    <property type="molecule type" value="Genomic_DNA"/>
</dbReference>
<keyword evidence="2" id="KW-1185">Reference proteome</keyword>
<dbReference type="Proteomes" id="UP001501842">
    <property type="component" value="Unassembled WGS sequence"/>
</dbReference>
<proteinExistence type="predicted"/>
<gene>
    <name evidence="1" type="ORF">GCM10010439_52120</name>
</gene>
<evidence type="ECO:0000313" key="1">
    <source>
        <dbReference type="EMBL" id="GAA2733063.1"/>
    </source>
</evidence>
<comment type="caution">
    <text evidence="1">The sequence shown here is derived from an EMBL/GenBank/DDBJ whole genome shotgun (WGS) entry which is preliminary data.</text>
</comment>
<accession>A0ABP6GZL2</accession>
<protein>
    <submittedName>
        <fullName evidence="1">Uncharacterized protein</fullName>
    </submittedName>
</protein>
<sequence length="91" mass="10696">MNRKARLEIMVEAASRLLRDVACWYLGEAGRERLKPLPDQEKIREWEGLCDFVLLERELLDVARADELERIIAHYGGVLSRLIKDYRADRL</sequence>
<evidence type="ECO:0000313" key="2">
    <source>
        <dbReference type="Proteomes" id="UP001501842"/>
    </source>
</evidence>
<organism evidence="1 2">
    <name type="scientific">Actinocorallia aurantiaca</name>
    <dbReference type="NCBI Taxonomy" id="46204"/>
    <lineage>
        <taxon>Bacteria</taxon>
        <taxon>Bacillati</taxon>
        <taxon>Actinomycetota</taxon>
        <taxon>Actinomycetes</taxon>
        <taxon>Streptosporangiales</taxon>
        <taxon>Thermomonosporaceae</taxon>
        <taxon>Actinocorallia</taxon>
    </lineage>
</organism>
<name>A0ABP6GZL2_9ACTN</name>
<reference evidence="2" key="1">
    <citation type="journal article" date="2019" name="Int. J. Syst. Evol. Microbiol.">
        <title>The Global Catalogue of Microorganisms (GCM) 10K type strain sequencing project: providing services to taxonomists for standard genome sequencing and annotation.</title>
        <authorList>
            <consortium name="The Broad Institute Genomics Platform"/>
            <consortium name="The Broad Institute Genome Sequencing Center for Infectious Disease"/>
            <person name="Wu L."/>
            <person name="Ma J."/>
        </authorList>
    </citation>
    <scope>NUCLEOTIDE SEQUENCE [LARGE SCALE GENOMIC DNA]</scope>
    <source>
        <strain evidence="2">JCM 8201</strain>
    </source>
</reference>